<evidence type="ECO:0000313" key="6">
    <source>
        <dbReference type="EMBL" id="MFC4334035.1"/>
    </source>
</evidence>
<dbReference type="Pfam" id="PF00842">
    <property type="entry name" value="Ala_racemase_C"/>
    <property type="match status" value="1"/>
</dbReference>
<feature type="active site" description="Proton acceptor; specific for D-alanine" evidence="4">
    <location>
        <position position="47"/>
    </location>
</feature>
<dbReference type="Gene3D" id="2.40.37.10">
    <property type="entry name" value="Lyase, Ornithine Decarboxylase, Chain A, domain 1"/>
    <property type="match status" value="1"/>
</dbReference>
<dbReference type="SUPFAM" id="SSF51419">
    <property type="entry name" value="PLP-binding barrel"/>
    <property type="match status" value="1"/>
</dbReference>
<evidence type="ECO:0000259" key="5">
    <source>
        <dbReference type="SMART" id="SM01005"/>
    </source>
</evidence>
<evidence type="ECO:0000256" key="1">
    <source>
        <dbReference type="ARBA" id="ARBA00001933"/>
    </source>
</evidence>
<dbReference type="SMART" id="SM01005">
    <property type="entry name" value="Ala_racemase_C"/>
    <property type="match status" value="1"/>
</dbReference>
<sequence>MSGETGYYAPNVGMEGIAEARLSSANLVHNLNVLRSHAPGDMMAMVKADAYGHGLVETAVRTVRAGAEWIGVATLAEALDLYHRGGITETPIMVVFFLPTQTQQLRAAIEAGVNLGVSSVEQAEAAAEQARLAGRRVRFHWKVDTGTTRGGSPEVDWPLLGEKLYELEREGVAEIVAQWSHLARAEELGEANEYQKAAFARAWDVAKGIGLEPRLRHFANSAAILGDPETHFDLTRPGIALFGSNPIPGHDADLRPVMELRSRVSIVKRNPAGAGVGYGHTHRLDRDTTTALVPIGYADGIHRASSGSGRVWLRGEIRPVIGRVSMDQVIVDCGDDEVRAGDEVVFFGFSDDTPSADDWARWSGTIGNEIYTGIGTRVPRRWID</sequence>
<dbReference type="InterPro" id="IPR009006">
    <property type="entry name" value="Ala_racemase/Decarboxylase_C"/>
</dbReference>
<keyword evidence="7" id="KW-1185">Reference proteome</keyword>
<dbReference type="PANTHER" id="PTHR30511">
    <property type="entry name" value="ALANINE RACEMASE"/>
    <property type="match status" value="1"/>
</dbReference>
<dbReference type="InterPro" id="IPR029066">
    <property type="entry name" value="PLP-binding_barrel"/>
</dbReference>
<dbReference type="SUPFAM" id="SSF50621">
    <property type="entry name" value="Alanine racemase C-terminal domain-like"/>
    <property type="match status" value="1"/>
</dbReference>
<dbReference type="CDD" id="cd00430">
    <property type="entry name" value="PLPDE_III_AR"/>
    <property type="match status" value="1"/>
</dbReference>
<evidence type="ECO:0000256" key="2">
    <source>
        <dbReference type="ARBA" id="ARBA00022898"/>
    </source>
</evidence>
<feature type="modified residue" description="N6-(pyridoxal phosphate)lysine" evidence="4">
    <location>
        <position position="47"/>
    </location>
</feature>
<dbReference type="GO" id="GO:0008784">
    <property type="term" value="F:alanine racemase activity"/>
    <property type="evidence" value="ECO:0007669"/>
    <property type="project" value="UniProtKB-EC"/>
</dbReference>
<organism evidence="6 7">
    <name type="scientific">Salininema proteolyticum</name>
    <dbReference type="NCBI Taxonomy" id="1607685"/>
    <lineage>
        <taxon>Bacteria</taxon>
        <taxon>Bacillati</taxon>
        <taxon>Actinomycetota</taxon>
        <taxon>Actinomycetes</taxon>
        <taxon>Glycomycetales</taxon>
        <taxon>Glycomycetaceae</taxon>
        <taxon>Salininema</taxon>
    </lineage>
</organism>
<accession>A0ABV8TTE9</accession>
<evidence type="ECO:0000313" key="7">
    <source>
        <dbReference type="Proteomes" id="UP001595823"/>
    </source>
</evidence>
<keyword evidence="2 4" id="KW-0663">Pyridoxal phosphate</keyword>
<dbReference type="Pfam" id="PF01168">
    <property type="entry name" value="Ala_racemase_N"/>
    <property type="match status" value="1"/>
</dbReference>
<dbReference type="Gene3D" id="3.20.20.10">
    <property type="entry name" value="Alanine racemase"/>
    <property type="match status" value="1"/>
</dbReference>
<reference evidence="7" key="1">
    <citation type="journal article" date="2019" name="Int. J. Syst. Evol. Microbiol.">
        <title>The Global Catalogue of Microorganisms (GCM) 10K type strain sequencing project: providing services to taxonomists for standard genome sequencing and annotation.</title>
        <authorList>
            <consortium name="The Broad Institute Genomics Platform"/>
            <consortium name="The Broad Institute Genome Sequencing Center for Infectious Disease"/>
            <person name="Wu L."/>
            <person name="Ma J."/>
        </authorList>
    </citation>
    <scope>NUCLEOTIDE SEQUENCE [LARGE SCALE GENOMIC DNA]</scope>
    <source>
        <strain evidence="7">IBRC-M 10908</strain>
    </source>
</reference>
<dbReference type="NCBIfam" id="TIGR00492">
    <property type="entry name" value="alr"/>
    <property type="match status" value="1"/>
</dbReference>
<keyword evidence="3 4" id="KW-0413">Isomerase</keyword>
<dbReference type="EC" id="5.1.1.1" evidence="4"/>
<dbReference type="InterPro" id="IPR000821">
    <property type="entry name" value="Ala_racemase"/>
</dbReference>
<feature type="binding site" evidence="4">
    <location>
        <position position="149"/>
    </location>
    <ligand>
        <name>substrate</name>
    </ligand>
</feature>
<comment type="pathway">
    <text evidence="4">Amino-acid biosynthesis; D-alanine biosynthesis; D-alanine from L-alanine: step 1/1.</text>
</comment>
<feature type="binding site" evidence="4">
    <location>
        <position position="326"/>
    </location>
    <ligand>
        <name>substrate</name>
    </ligand>
</feature>
<dbReference type="Proteomes" id="UP001595823">
    <property type="component" value="Unassembled WGS sequence"/>
</dbReference>
<dbReference type="EMBL" id="JBHSDK010000002">
    <property type="protein sequence ID" value="MFC4334035.1"/>
    <property type="molecule type" value="Genomic_DNA"/>
</dbReference>
<protein>
    <recommendedName>
        <fullName evidence="4">Alanine racemase</fullName>
        <ecNumber evidence="4">5.1.1.1</ecNumber>
    </recommendedName>
</protein>
<comment type="function">
    <text evidence="4">Catalyzes the interconversion of L-alanine and D-alanine. May also act on other amino acids.</text>
</comment>
<dbReference type="InterPro" id="IPR001608">
    <property type="entry name" value="Ala_racemase_N"/>
</dbReference>
<evidence type="ECO:0000256" key="4">
    <source>
        <dbReference type="HAMAP-Rule" id="MF_01201"/>
    </source>
</evidence>
<feature type="active site" description="Proton acceptor; specific for L-alanine" evidence="4">
    <location>
        <position position="278"/>
    </location>
</feature>
<proteinExistence type="inferred from homology"/>
<comment type="catalytic activity">
    <reaction evidence="4">
        <text>L-alanine = D-alanine</text>
        <dbReference type="Rhea" id="RHEA:20249"/>
        <dbReference type="ChEBI" id="CHEBI:57416"/>
        <dbReference type="ChEBI" id="CHEBI:57972"/>
        <dbReference type="EC" id="5.1.1.1"/>
    </reaction>
</comment>
<dbReference type="InterPro" id="IPR011079">
    <property type="entry name" value="Ala_racemase_C"/>
</dbReference>
<gene>
    <name evidence="6" type="primary">alr</name>
    <name evidence="6" type="ORF">ACFPET_02345</name>
</gene>
<comment type="cofactor">
    <cofactor evidence="1 4">
        <name>pyridoxal 5'-phosphate</name>
        <dbReference type="ChEBI" id="CHEBI:597326"/>
    </cofactor>
</comment>
<evidence type="ECO:0000256" key="3">
    <source>
        <dbReference type="ARBA" id="ARBA00023235"/>
    </source>
</evidence>
<dbReference type="HAMAP" id="MF_01201">
    <property type="entry name" value="Ala_racemase"/>
    <property type="match status" value="1"/>
</dbReference>
<dbReference type="PANTHER" id="PTHR30511:SF0">
    <property type="entry name" value="ALANINE RACEMASE, CATABOLIC-RELATED"/>
    <property type="match status" value="1"/>
</dbReference>
<name>A0ABV8TTE9_9ACTN</name>
<feature type="domain" description="Alanine racemase C-terminal" evidence="5">
    <location>
        <begin position="257"/>
        <end position="383"/>
    </location>
</feature>
<dbReference type="RefSeq" id="WP_380617770.1">
    <property type="nucleotide sequence ID" value="NZ_JBHSDK010000002.1"/>
</dbReference>
<comment type="caution">
    <text evidence="6">The sequence shown here is derived from an EMBL/GenBank/DDBJ whole genome shotgun (WGS) entry which is preliminary data.</text>
</comment>
<comment type="similarity">
    <text evidence="4">Belongs to the alanine racemase family.</text>
</comment>
<dbReference type="PRINTS" id="PR00992">
    <property type="entry name" value="ALARACEMASE"/>
</dbReference>